<reference evidence="2" key="1">
    <citation type="journal article" date="2018" name="BMC Genomics">
        <title>Genomic insights into host adaptation between the wheat stripe rust pathogen (Puccinia striiformis f. sp. tritici) and the barley stripe rust pathogen (Puccinia striiformis f. sp. hordei).</title>
        <authorList>
            <person name="Xia C."/>
            <person name="Wang M."/>
            <person name="Yin C."/>
            <person name="Cornejo O.E."/>
            <person name="Hulbert S.H."/>
            <person name="Chen X."/>
        </authorList>
    </citation>
    <scope>NUCLEOTIDE SEQUENCE [LARGE SCALE GENOMIC DNA]</scope>
    <source>
        <strain evidence="2">93-210</strain>
    </source>
</reference>
<gene>
    <name evidence="1" type="ORF">MJO28_014819</name>
</gene>
<reference evidence="1 2" key="3">
    <citation type="journal article" date="2022" name="Microbiol. Spectr.">
        <title>Folding features and dynamics of 3D genome architecture in plant fungal pathogens.</title>
        <authorList>
            <person name="Xia C."/>
        </authorList>
    </citation>
    <scope>NUCLEOTIDE SEQUENCE [LARGE SCALE GENOMIC DNA]</scope>
    <source>
        <strain evidence="1 2">93-210</strain>
    </source>
</reference>
<organism evidence="1 2">
    <name type="scientific">Puccinia striiformis f. sp. tritici</name>
    <dbReference type="NCBI Taxonomy" id="168172"/>
    <lineage>
        <taxon>Eukaryota</taxon>
        <taxon>Fungi</taxon>
        <taxon>Dikarya</taxon>
        <taxon>Basidiomycota</taxon>
        <taxon>Pucciniomycotina</taxon>
        <taxon>Pucciniomycetes</taxon>
        <taxon>Pucciniales</taxon>
        <taxon>Pucciniaceae</taxon>
        <taxon>Puccinia</taxon>
    </lineage>
</organism>
<protein>
    <submittedName>
        <fullName evidence="1">Uncharacterized protein</fullName>
    </submittedName>
</protein>
<name>A0ACC0DSS5_9BASI</name>
<sequence>MALMAVWIEYHAPLGQFAPSRWAIWVPGARPSQLLVLSNPLEADRTPGGSGGRAELKLLKETQTQARCLYAAPADLHPPYSKGTLPRTYPTNFPQPTIVRKTYIPNYTNDLQDRYLPRLTENMADTQPAADESDYKPTWGTENTLDEGAAPTEEEPPQLPVPSELLFKPASADHQRPRVFFDITIDSNAVGRIIFELFDDIVPKTAENFRALCTGEKGISESSGKPLCYKGSSFHRVIKSFMCQGGDFTAGNGTGGESIYGDKFEDENFTLQHTKPFLLSMANAGPNTNGSQFFITTVHTPHLDGKHVVFGRVIGGRSIVRLIEQSPTKAGADQPTESIVISDCGMATDEILVDGKKQPDQWGDEWEDHPSDDDEKIEYIETCLKIATKLKQIATTAFKEGNFEVAAKKYIKAITYLDTHTVLPDGCTDEEIEKYTSLRVTILLNAGLASIKAASQAGVSPPVAKKHARTAMKYCSRVLEMHYSAEQPLQKSKKGLVGCYKELTNDEKAKALYRRALAGVIVQENEASLKDLSEAHELVPTDLAIKKELERVRLSIDNQRKKERAAFGKMFG</sequence>
<dbReference type="Proteomes" id="UP001060170">
    <property type="component" value="Chromosome 16"/>
</dbReference>
<reference evidence="2" key="2">
    <citation type="journal article" date="2018" name="Mol. Plant Microbe Interact.">
        <title>Genome sequence resources for the wheat stripe rust pathogen (Puccinia striiformis f. sp. tritici) and the barley stripe rust pathogen (Puccinia striiformis f. sp. hordei).</title>
        <authorList>
            <person name="Xia C."/>
            <person name="Wang M."/>
            <person name="Yin C."/>
            <person name="Cornejo O.E."/>
            <person name="Hulbert S.H."/>
            <person name="Chen X."/>
        </authorList>
    </citation>
    <scope>NUCLEOTIDE SEQUENCE [LARGE SCALE GENOMIC DNA]</scope>
    <source>
        <strain evidence="2">93-210</strain>
    </source>
</reference>
<accession>A0ACC0DSS5</accession>
<comment type="caution">
    <text evidence="1">The sequence shown here is derived from an EMBL/GenBank/DDBJ whole genome shotgun (WGS) entry which is preliminary data.</text>
</comment>
<evidence type="ECO:0000313" key="2">
    <source>
        <dbReference type="Proteomes" id="UP001060170"/>
    </source>
</evidence>
<evidence type="ECO:0000313" key="1">
    <source>
        <dbReference type="EMBL" id="KAI7937899.1"/>
    </source>
</evidence>
<proteinExistence type="predicted"/>
<dbReference type="EMBL" id="CM045880">
    <property type="protein sequence ID" value="KAI7937899.1"/>
    <property type="molecule type" value="Genomic_DNA"/>
</dbReference>
<keyword evidence="2" id="KW-1185">Reference proteome</keyword>